<evidence type="ECO:0000313" key="13">
    <source>
        <dbReference type="Proteomes" id="UP000014821"/>
    </source>
</evidence>
<feature type="compositionally biased region" description="Basic and acidic residues" evidence="11">
    <location>
        <begin position="228"/>
        <end position="237"/>
    </location>
</feature>
<keyword evidence="5" id="KW-0378">Hydrolase</keyword>
<dbReference type="CDD" id="cd16833">
    <property type="entry name" value="YfiH"/>
    <property type="match status" value="1"/>
</dbReference>
<comment type="catalytic activity">
    <reaction evidence="7">
        <text>adenosine + H2O + H(+) = inosine + NH4(+)</text>
        <dbReference type="Rhea" id="RHEA:24408"/>
        <dbReference type="ChEBI" id="CHEBI:15377"/>
        <dbReference type="ChEBI" id="CHEBI:15378"/>
        <dbReference type="ChEBI" id="CHEBI:16335"/>
        <dbReference type="ChEBI" id="CHEBI:17596"/>
        <dbReference type="ChEBI" id="CHEBI:28938"/>
        <dbReference type="EC" id="3.5.4.4"/>
    </reaction>
    <physiologicalReaction direction="left-to-right" evidence="7">
        <dbReference type="Rhea" id="RHEA:24409"/>
    </physiologicalReaction>
</comment>
<evidence type="ECO:0000256" key="10">
    <source>
        <dbReference type="RuleBase" id="RU361274"/>
    </source>
</evidence>
<comment type="catalytic activity">
    <reaction evidence="8">
        <text>adenosine + phosphate = alpha-D-ribose 1-phosphate + adenine</text>
        <dbReference type="Rhea" id="RHEA:27642"/>
        <dbReference type="ChEBI" id="CHEBI:16335"/>
        <dbReference type="ChEBI" id="CHEBI:16708"/>
        <dbReference type="ChEBI" id="CHEBI:43474"/>
        <dbReference type="ChEBI" id="CHEBI:57720"/>
        <dbReference type="EC" id="2.4.2.1"/>
    </reaction>
    <physiologicalReaction direction="left-to-right" evidence="8">
        <dbReference type="Rhea" id="RHEA:27643"/>
    </physiologicalReaction>
</comment>
<dbReference type="Proteomes" id="UP000014821">
    <property type="component" value="Unassembled WGS sequence"/>
</dbReference>
<evidence type="ECO:0000256" key="7">
    <source>
        <dbReference type="ARBA" id="ARBA00047989"/>
    </source>
</evidence>
<evidence type="ECO:0000256" key="1">
    <source>
        <dbReference type="ARBA" id="ARBA00000553"/>
    </source>
</evidence>
<evidence type="ECO:0000256" key="3">
    <source>
        <dbReference type="ARBA" id="ARBA00022679"/>
    </source>
</evidence>
<sequence>MTTYANLKKLSFPELFDFPIRHGLFPKQHGLFPKQIDSEEKIFSPKNEDICQDLGAKKFCDLQQVHSTTLLHATQTSPQRSPGDGLYTQEPLLSLHIRHSDCQPAIFYDPEKHVIANVHAGWRGLVGNIYAVTVSILKKVFHSNPQDLIVVIGPSLGPKHAIYPDYKELFPPSFFPLMPKENHMDFRAVARKQLLNLGISRSKITISERCTYEEHDIFFSSRYRNAHSDPNERDPHTKKNNVTAVLLLPRE</sequence>
<evidence type="ECO:0000256" key="9">
    <source>
        <dbReference type="ARBA" id="ARBA00049893"/>
    </source>
</evidence>
<gene>
    <name evidence="12" type="ORF">CP10881SC42_0634</name>
</gene>
<dbReference type="InterPro" id="IPR038371">
    <property type="entry name" value="Cu_polyphenol_OxRdtase_sf"/>
</dbReference>
<reference evidence="12" key="1">
    <citation type="submission" date="2013-04" db="EMBL/GenBank/DDBJ databases">
        <title>Genome sequence of Chlamydia psittaci 10_881_SC42.</title>
        <authorList>
            <person name="Huot-Creasy H."/>
            <person name="McCracken C.L."/>
            <person name="Humphries M."/>
            <person name="Sachse K."/>
            <person name="Laroucau K."/>
            <person name="Bavoil P."/>
            <person name="Myers G.S."/>
        </authorList>
    </citation>
    <scope>NUCLEOTIDE SEQUENCE [LARGE SCALE GENOMIC DNA]</scope>
    <source>
        <strain evidence="12">10_881_SC42</strain>
    </source>
</reference>
<evidence type="ECO:0000256" key="4">
    <source>
        <dbReference type="ARBA" id="ARBA00022723"/>
    </source>
</evidence>
<evidence type="ECO:0000256" key="6">
    <source>
        <dbReference type="ARBA" id="ARBA00022833"/>
    </source>
</evidence>
<evidence type="ECO:0000256" key="5">
    <source>
        <dbReference type="ARBA" id="ARBA00022801"/>
    </source>
</evidence>
<keyword evidence="3" id="KW-0808">Transferase</keyword>
<name>A0ABN0MRF6_9CHLA</name>
<dbReference type="RefSeq" id="WP_020356113.1">
    <property type="nucleotide sequence ID" value="NZ_KE360587.1"/>
</dbReference>
<feature type="region of interest" description="Disordered" evidence="11">
    <location>
        <begin position="228"/>
        <end position="251"/>
    </location>
</feature>
<dbReference type="PANTHER" id="PTHR30616">
    <property type="entry name" value="UNCHARACTERIZED PROTEIN YFIH"/>
    <property type="match status" value="1"/>
</dbReference>
<comment type="catalytic activity">
    <reaction evidence="9">
        <text>S-methyl-5'-thioadenosine + phosphate = 5-(methylsulfanyl)-alpha-D-ribose 1-phosphate + adenine</text>
        <dbReference type="Rhea" id="RHEA:11852"/>
        <dbReference type="ChEBI" id="CHEBI:16708"/>
        <dbReference type="ChEBI" id="CHEBI:17509"/>
        <dbReference type="ChEBI" id="CHEBI:43474"/>
        <dbReference type="ChEBI" id="CHEBI:58533"/>
        <dbReference type="EC" id="2.4.2.28"/>
    </reaction>
    <physiologicalReaction direction="left-to-right" evidence="9">
        <dbReference type="Rhea" id="RHEA:11853"/>
    </physiologicalReaction>
</comment>
<evidence type="ECO:0000256" key="8">
    <source>
        <dbReference type="ARBA" id="ARBA00048968"/>
    </source>
</evidence>
<evidence type="ECO:0000313" key="12">
    <source>
        <dbReference type="EMBL" id="EPP38035.1"/>
    </source>
</evidence>
<dbReference type="Pfam" id="PF02578">
    <property type="entry name" value="Cu-oxidase_4"/>
    <property type="match status" value="1"/>
</dbReference>
<proteinExistence type="inferred from homology"/>
<comment type="similarity">
    <text evidence="2 10">Belongs to the purine nucleoside phosphorylase YfiH/LACC1 family.</text>
</comment>
<keyword evidence="6" id="KW-0862">Zinc</keyword>
<dbReference type="NCBIfam" id="TIGR00726">
    <property type="entry name" value="peptidoglycan editing factor PgeF"/>
    <property type="match status" value="1"/>
</dbReference>
<dbReference type="InterPro" id="IPR011324">
    <property type="entry name" value="Cytotoxic_necrot_fac-like_cat"/>
</dbReference>
<dbReference type="SUPFAM" id="SSF64438">
    <property type="entry name" value="CNF1/YfiH-like putative cysteine hydrolases"/>
    <property type="match status" value="1"/>
</dbReference>
<dbReference type="Gene3D" id="3.60.140.10">
    <property type="entry name" value="CNF1/YfiH-like putative cysteine hydrolases"/>
    <property type="match status" value="1"/>
</dbReference>
<evidence type="ECO:0000256" key="11">
    <source>
        <dbReference type="SAM" id="MobiDB-lite"/>
    </source>
</evidence>
<comment type="caution">
    <text evidence="12">The sequence shown here is derived from an EMBL/GenBank/DDBJ whole genome shotgun (WGS) entry which is preliminary data.</text>
</comment>
<dbReference type="InterPro" id="IPR003730">
    <property type="entry name" value="Cu_polyphenol_OxRdtase"/>
</dbReference>
<keyword evidence="4" id="KW-0479">Metal-binding</keyword>
<evidence type="ECO:0000256" key="2">
    <source>
        <dbReference type="ARBA" id="ARBA00007353"/>
    </source>
</evidence>
<comment type="catalytic activity">
    <reaction evidence="1">
        <text>inosine + phosphate = alpha-D-ribose 1-phosphate + hypoxanthine</text>
        <dbReference type="Rhea" id="RHEA:27646"/>
        <dbReference type="ChEBI" id="CHEBI:17368"/>
        <dbReference type="ChEBI" id="CHEBI:17596"/>
        <dbReference type="ChEBI" id="CHEBI:43474"/>
        <dbReference type="ChEBI" id="CHEBI:57720"/>
        <dbReference type="EC" id="2.4.2.1"/>
    </reaction>
    <physiologicalReaction direction="left-to-right" evidence="1">
        <dbReference type="Rhea" id="RHEA:27647"/>
    </physiologicalReaction>
</comment>
<dbReference type="EMBL" id="ATND01000002">
    <property type="protein sequence ID" value="EPP38035.1"/>
    <property type="molecule type" value="Genomic_DNA"/>
</dbReference>
<accession>A0ABN0MRF6</accession>
<organism evidence="12 13">
    <name type="scientific">Chlamydia avium</name>
    <dbReference type="NCBI Taxonomy" id="1457141"/>
    <lineage>
        <taxon>Bacteria</taxon>
        <taxon>Pseudomonadati</taxon>
        <taxon>Chlamydiota</taxon>
        <taxon>Chlamydiia</taxon>
        <taxon>Chlamydiales</taxon>
        <taxon>Chlamydiaceae</taxon>
        <taxon>Chlamydia/Chlamydophila group</taxon>
        <taxon>Chlamydia</taxon>
    </lineage>
</organism>
<protein>
    <recommendedName>
        <fullName evidence="10">Purine nucleoside phosphorylase</fullName>
    </recommendedName>
</protein>
<keyword evidence="13" id="KW-1185">Reference proteome</keyword>
<dbReference type="PANTHER" id="PTHR30616:SF2">
    <property type="entry name" value="PURINE NUCLEOSIDE PHOSPHORYLASE LACC1"/>
    <property type="match status" value="1"/>
</dbReference>